<name>B9T0P9_RICCO</name>
<feature type="compositionally biased region" description="Acidic residues" evidence="1">
    <location>
        <begin position="35"/>
        <end position="47"/>
    </location>
</feature>
<dbReference type="eggNOG" id="ENOG502S5V7">
    <property type="taxonomic scope" value="Eukaryota"/>
</dbReference>
<feature type="compositionally biased region" description="Basic and acidic residues" evidence="1">
    <location>
        <begin position="126"/>
        <end position="143"/>
    </location>
</feature>
<dbReference type="InParanoid" id="B9T0P9"/>
<evidence type="ECO:0000256" key="1">
    <source>
        <dbReference type="SAM" id="MobiDB-lite"/>
    </source>
</evidence>
<proteinExistence type="predicted"/>
<dbReference type="OrthoDB" id="1884080at2759"/>
<reference evidence="3" key="1">
    <citation type="journal article" date="2010" name="Nat. Biotechnol.">
        <title>Draft genome sequence of the oilseed species Ricinus communis.</title>
        <authorList>
            <person name="Chan A.P."/>
            <person name="Crabtree J."/>
            <person name="Zhao Q."/>
            <person name="Lorenzi H."/>
            <person name="Orvis J."/>
            <person name="Puiu D."/>
            <person name="Melake-Berhan A."/>
            <person name="Jones K.M."/>
            <person name="Redman J."/>
            <person name="Chen G."/>
            <person name="Cahoon E.B."/>
            <person name="Gedil M."/>
            <person name="Stanke M."/>
            <person name="Haas B.J."/>
            <person name="Wortman J.R."/>
            <person name="Fraser-Liggett C.M."/>
            <person name="Ravel J."/>
            <person name="Rabinowicz P.D."/>
        </authorList>
    </citation>
    <scope>NUCLEOTIDE SEQUENCE [LARGE SCALE GENOMIC DNA]</scope>
    <source>
        <strain evidence="3">cv. Hale</strain>
    </source>
</reference>
<accession>B9T0P9</accession>
<dbReference type="KEGG" id="rcu:8271689"/>
<gene>
    <name evidence="2" type="ORF">RCOM_0126800</name>
</gene>
<dbReference type="Proteomes" id="UP000008311">
    <property type="component" value="Unassembled WGS sequence"/>
</dbReference>
<protein>
    <submittedName>
        <fullName evidence="2">Uncharacterized protein</fullName>
    </submittedName>
</protein>
<evidence type="ECO:0000313" key="2">
    <source>
        <dbReference type="EMBL" id="EEF30575.1"/>
    </source>
</evidence>
<feature type="region of interest" description="Disordered" evidence="1">
    <location>
        <begin position="110"/>
        <end position="143"/>
    </location>
</feature>
<feature type="region of interest" description="Disordered" evidence="1">
    <location>
        <begin position="35"/>
        <end position="54"/>
    </location>
</feature>
<sequence length="344" mass="38087">MESRIVEDRNPELEESFSFSSYDFNSSSSFVFFSDNEDIDDNSDDDGGGGRDSYIEIALEPANIHQKNKYDNDEEEAMELRISFSSSIPLPDQETNTAELCESVASSASSSSSSFTFTSSFTESQRNTEAESKQPSDCTKQEKTIKSKVHKTFSSSFRIYSPEIDVGDSSADTARLNLVPASNSRKNVPKIATTTMSSTGMLMNFFVKLRVSKLKTLLASFLKASQTNSGRHKGKKPEETFRTNYRNLINPIDKGSAAAERKQGNGEKSRMLELNLDAIKEYVLEAMSITSLGRRDRRTKSCPVSTKSSPIHLRSMSESNKMSATENSIQAAIAHCKRSLGPNI</sequence>
<evidence type="ECO:0000313" key="3">
    <source>
        <dbReference type="Proteomes" id="UP000008311"/>
    </source>
</evidence>
<feature type="compositionally biased region" description="Low complexity" evidence="1">
    <location>
        <begin position="110"/>
        <end position="124"/>
    </location>
</feature>
<dbReference type="OMA" id="HESNCTE"/>
<dbReference type="EMBL" id="EQ974309">
    <property type="protein sequence ID" value="EEF30575.1"/>
    <property type="molecule type" value="Genomic_DNA"/>
</dbReference>
<keyword evidence="3" id="KW-1185">Reference proteome</keyword>
<organism evidence="2 3">
    <name type="scientific">Ricinus communis</name>
    <name type="common">Castor bean</name>
    <dbReference type="NCBI Taxonomy" id="3988"/>
    <lineage>
        <taxon>Eukaryota</taxon>
        <taxon>Viridiplantae</taxon>
        <taxon>Streptophyta</taxon>
        <taxon>Embryophyta</taxon>
        <taxon>Tracheophyta</taxon>
        <taxon>Spermatophyta</taxon>
        <taxon>Magnoliopsida</taxon>
        <taxon>eudicotyledons</taxon>
        <taxon>Gunneridae</taxon>
        <taxon>Pentapetalae</taxon>
        <taxon>rosids</taxon>
        <taxon>fabids</taxon>
        <taxon>Malpighiales</taxon>
        <taxon>Euphorbiaceae</taxon>
        <taxon>Acalyphoideae</taxon>
        <taxon>Acalypheae</taxon>
        <taxon>Ricinus</taxon>
    </lineage>
</organism>
<dbReference type="AlphaFoldDB" id="B9T0P9"/>